<dbReference type="InterPro" id="IPR051678">
    <property type="entry name" value="AGP_Transferase"/>
</dbReference>
<dbReference type="RefSeq" id="WP_090313001.1">
    <property type="nucleotide sequence ID" value="NZ_FNZE01000017.1"/>
</dbReference>
<proteinExistence type="predicted"/>
<dbReference type="InterPro" id="IPR041726">
    <property type="entry name" value="ACAD10_11_N"/>
</dbReference>
<dbReference type="OrthoDB" id="179763at2"/>
<sequence>MNAELSTALQAFIAQQAGAASVEFSELRLLSGGAIQENWLAVARIDGGPLAGTQELVVRADSPTGVSVSHGRAQEFALLRAAFAAGVTVPEPLWLCAGREVIGRPFFVMRRVAGTATGHQLVKDHSLGGDRSELARRLGAELARIHSIRAPRADLDFLPSYDEAPALHLIQQHRAYLDNHHTPHPLLEWGLRWLERHAPPRGELVLCHRDFRTGNYMVDGNGLTAILDWEFAGWSDPLEDLGWFCARCWRFGADALEAGGIGQREDFYQGYESVSGRPIDRAQVAYWEVMAHMNWAIIAIQQAERHLSGEEDSLLLALTGHIVPELEYEILRMTEGT</sequence>
<dbReference type="PANTHER" id="PTHR21310:SF57">
    <property type="entry name" value="BLR2944 PROTEIN"/>
    <property type="match status" value="1"/>
</dbReference>
<keyword evidence="2" id="KW-0808">Transferase</keyword>
<dbReference type="Pfam" id="PF01636">
    <property type="entry name" value="APH"/>
    <property type="match status" value="1"/>
</dbReference>
<dbReference type="InterPro" id="IPR002575">
    <property type="entry name" value="Aminoglycoside_PTrfase"/>
</dbReference>
<dbReference type="Gene3D" id="3.90.1200.10">
    <property type="match status" value="1"/>
</dbReference>
<accession>A0A1H7BHQ1</accession>
<dbReference type="STRING" id="915471.SAMN05216201_11767"/>
<name>A0A1H7BHQ1_9PSED</name>
<gene>
    <name evidence="2" type="ORF">SAMN05216201_11767</name>
</gene>
<feature type="domain" description="Aminoglycoside phosphotransferase" evidence="1">
    <location>
        <begin position="27"/>
        <end position="274"/>
    </location>
</feature>
<keyword evidence="3" id="KW-1185">Reference proteome</keyword>
<dbReference type="CDD" id="cd05154">
    <property type="entry name" value="ACAD10_11_N-like"/>
    <property type="match status" value="1"/>
</dbReference>
<dbReference type="InterPro" id="IPR011009">
    <property type="entry name" value="Kinase-like_dom_sf"/>
</dbReference>
<reference evidence="3" key="1">
    <citation type="submission" date="2016-10" db="EMBL/GenBank/DDBJ databases">
        <authorList>
            <person name="Varghese N."/>
            <person name="Submissions S."/>
        </authorList>
    </citation>
    <scope>NUCLEOTIDE SEQUENCE [LARGE SCALE GENOMIC DNA]</scope>
    <source>
        <strain evidence="3">LMG 25967</strain>
    </source>
</reference>
<dbReference type="GO" id="GO:0016301">
    <property type="term" value="F:kinase activity"/>
    <property type="evidence" value="ECO:0007669"/>
    <property type="project" value="UniProtKB-KW"/>
</dbReference>
<dbReference type="AlphaFoldDB" id="A0A1H7BHQ1"/>
<organism evidence="2 3">
    <name type="scientific">Pseudomonas linyingensis</name>
    <dbReference type="NCBI Taxonomy" id="915471"/>
    <lineage>
        <taxon>Bacteria</taxon>
        <taxon>Pseudomonadati</taxon>
        <taxon>Pseudomonadota</taxon>
        <taxon>Gammaproteobacteria</taxon>
        <taxon>Pseudomonadales</taxon>
        <taxon>Pseudomonadaceae</taxon>
        <taxon>Pseudomonas</taxon>
    </lineage>
</organism>
<evidence type="ECO:0000313" key="2">
    <source>
        <dbReference type="EMBL" id="SEJ77171.1"/>
    </source>
</evidence>
<dbReference type="EMBL" id="FNZE01000017">
    <property type="protein sequence ID" value="SEJ77171.1"/>
    <property type="molecule type" value="Genomic_DNA"/>
</dbReference>
<dbReference type="SUPFAM" id="SSF56112">
    <property type="entry name" value="Protein kinase-like (PK-like)"/>
    <property type="match status" value="1"/>
</dbReference>
<evidence type="ECO:0000259" key="1">
    <source>
        <dbReference type="Pfam" id="PF01636"/>
    </source>
</evidence>
<keyword evidence="2" id="KW-0418">Kinase</keyword>
<dbReference type="Proteomes" id="UP000242930">
    <property type="component" value="Unassembled WGS sequence"/>
</dbReference>
<dbReference type="PANTHER" id="PTHR21310">
    <property type="entry name" value="AMINOGLYCOSIDE PHOSPHOTRANSFERASE-RELATED-RELATED"/>
    <property type="match status" value="1"/>
</dbReference>
<protein>
    <submittedName>
        <fullName evidence="2">Predicted kinase, aminoglycoside phosphotransferase (APT) family</fullName>
    </submittedName>
</protein>
<dbReference type="Gene3D" id="3.30.200.20">
    <property type="entry name" value="Phosphorylase Kinase, domain 1"/>
    <property type="match status" value="1"/>
</dbReference>
<evidence type="ECO:0000313" key="3">
    <source>
        <dbReference type="Proteomes" id="UP000242930"/>
    </source>
</evidence>